<dbReference type="PANTHER" id="PTHR34473">
    <property type="entry name" value="UPF0699 TRANSMEMBRANE PROTEIN YDBS"/>
    <property type="match status" value="1"/>
</dbReference>
<evidence type="ECO:0000313" key="1">
    <source>
        <dbReference type="EMBL" id="MET1253742.1"/>
    </source>
</evidence>
<sequence>MNNNAEDVSNQQLIEAQWYRLSPLSICFFVFKFSRQLFKDALPALVPLFAVVVSGNSSTSVLSIAGALLVILIGLFAILQYWFFKYSIQGERILVHEGVLKKYRHNIHCERIQNINVLQPFYFKFFKLVILNLDTAGSAASEISLPGINQIRANNIQRIVFNNSQSLRQNIQNHLDDIPSTPHTNNEVHVEITALNEGENSQQANPQLSNRQLLVKTRLIHLVQYGLTSNNIFWFFAAITPLLNSIDDLLEKYLGKENINQLVGLLGGGYTGGILLISITILGIVFGAICFSILGAIIKYYQYELSLNTPTLKRKSGLLTQHEESVNLSKFQAIIRQCNWVGVLLQRQNLTLKQVSLYSSRKSAAQQLFVVPSLNFLQVDKISHIVFDNFSFSVKLTPVSRRYILSAWLKLMILPHIILIIVSLRVEASYMLNIIPAIFLGCFLIAYGRWRKAQYAINDEFIVVQSGLLGFRQIGFPLFKVQHVTIQQSIFQKRHNLASVFIRLASNKIVIPFIPLKVAQECYDRISFQIETTTKRWF</sequence>
<keyword evidence="2" id="KW-1185">Reference proteome</keyword>
<organism evidence="1 2">
    <name type="scientific">Aliikangiella maris</name>
    <dbReference type="NCBI Taxonomy" id="3162458"/>
    <lineage>
        <taxon>Bacteria</taxon>
        <taxon>Pseudomonadati</taxon>
        <taxon>Pseudomonadota</taxon>
        <taxon>Gammaproteobacteria</taxon>
        <taxon>Oceanospirillales</taxon>
        <taxon>Pleioneaceae</taxon>
        <taxon>Aliikangiella</taxon>
    </lineage>
</organism>
<dbReference type="PANTHER" id="PTHR34473:SF2">
    <property type="entry name" value="UPF0699 TRANSMEMBRANE PROTEIN YDBT"/>
    <property type="match status" value="1"/>
</dbReference>
<gene>
    <name evidence="1" type="ORF">ABVT43_01260</name>
</gene>
<dbReference type="InterPro" id="IPR005182">
    <property type="entry name" value="YdbS-like_PH"/>
</dbReference>
<dbReference type="Pfam" id="PF03703">
    <property type="entry name" value="bPH_2"/>
    <property type="match status" value="2"/>
</dbReference>
<dbReference type="Proteomes" id="UP001548189">
    <property type="component" value="Unassembled WGS sequence"/>
</dbReference>
<protein>
    <submittedName>
        <fullName evidence="1">PH domain-containing protein</fullName>
    </submittedName>
</protein>
<evidence type="ECO:0000313" key="2">
    <source>
        <dbReference type="Proteomes" id="UP001548189"/>
    </source>
</evidence>
<dbReference type="InterPro" id="IPR014529">
    <property type="entry name" value="UCP026631"/>
</dbReference>
<name>A0ABV2BPA2_9GAMM</name>
<comment type="caution">
    <text evidence="1">The sequence shown here is derived from an EMBL/GenBank/DDBJ whole genome shotgun (WGS) entry which is preliminary data.</text>
</comment>
<accession>A0ABV2BPA2</accession>
<dbReference type="PIRSF" id="PIRSF026631">
    <property type="entry name" value="UCP026631"/>
    <property type="match status" value="1"/>
</dbReference>
<reference evidence="1 2" key="1">
    <citation type="submission" date="2024-06" db="EMBL/GenBank/DDBJ databases">
        <authorList>
            <person name="Li F."/>
        </authorList>
    </citation>
    <scope>NUCLEOTIDE SEQUENCE [LARGE SCALE GENOMIC DNA]</scope>
    <source>
        <strain evidence="1 2">GXAS 311</strain>
    </source>
</reference>
<proteinExistence type="predicted"/>
<dbReference type="EMBL" id="JBEVCJ010000001">
    <property type="protein sequence ID" value="MET1253742.1"/>
    <property type="molecule type" value="Genomic_DNA"/>
</dbReference>